<keyword evidence="2" id="KW-1185">Reference proteome</keyword>
<dbReference type="PANTHER" id="PTHR42972">
    <property type="entry name" value="TOL-PAL SYSTEM PROTEIN TOLB"/>
    <property type="match status" value="1"/>
</dbReference>
<dbReference type="SUPFAM" id="SSF53474">
    <property type="entry name" value="alpha/beta-Hydrolases"/>
    <property type="match status" value="2"/>
</dbReference>
<evidence type="ECO:0000313" key="1">
    <source>
        <dbReference type="EMBL" id="KAK3106431.1"/>
    </source>
</evidence>
<dbReference type="PANTHER" id="PTHR42972:SF8">
    <property type="entry name" value="POLYHYDROXYBUTYRATE DEPOLYMERASE"/>
    <property type="match status" value="1"/>
</dbReference>
<dbReference type="InterPro" id="IPR029058">
    <property type="entry name" value="AB_hydrolase_fold"/>
</dbReference>
<name>A0AA89C2P6_PINIB</name>
<accession>A0AA89C2P6</accession>
<dbReference type="EMBL" id="VSWD01000003">
    <property type="protein sequence ID" value="KAK3106431.1"/>
    <property type="molecule type" value="Genomic_DNA"/>
</dbReference>
<proteinExistence type="predicted"/>
<dbReference type="Gene3D" id="3.40.50.1820">
    <property type="entry name" value="alpha/beta hydrolase"/>
    <property type="match status" value="1"/>
</dbReference>
<protein>
    <submittedName>
        <fullName evidence="1">Uncharacterized protein</fullName>
    </submittedName>
</protein>
<comment type="caution">
    <text evidence="1">The sequence shown here is derived from an EMBL/GenBank/DDBJ whole genome shotgun (WGS) entry which is preliminary data.</text>
</comment>
<sequence>MATQLHVIFSKHFMGAGIIAGVPFACSDGNLAGATKCMLTPALETVFTYERLVSSGALFGNVDSASSMANDKIYIFAGTQDSVVNPGNGKNIAKFYSHFIHNNGNIKEVFNVRAEHSMPTENYGGSCDKLNSGSYLNNCGYNAAFELLNHIYGGNLQVNHIYGGNLQVNHIYGGNLQVNHIYGGNLQVNHIYGGNLQVNHIYGGNLQLLKFDQSEFFHLSPARKYGMDTTGYIYVPSGCMDKTRKCKLHVALHGCEMGRTIIGEKYVRYAGYNEVGEANNIIILYPQAIKTLSNPNGCWDWWGYTGLYFGEYK</sequence>
<dbReference type="AlphaFoldDB" id="A0AA89C2P6"/>
<gene>
    <name evidence="1" type="ORF">FSP39_019772</name>
</gene>
<reference evidence="1" key="1">
    <citation type="submission" date="2019-08" db="EMBL/GenBank/DDBJ databases">
        <title>The improved chromosome-level genome for the pearl oyster Pinctada fucata martensii using PacBio sequencing and Hi-C.</title>
        <authorList>
            <person name="Zheng Z."/>
        </authorList>
    </citation>
    <scope>NUCLEOTIDE SEQUENCE</scope>
    <source>
        <strain evidence="1">ZZ-2019</strain>
        <tissue evidence="1">Adductor muscle</tissue>
    </source>
</reference>
<evidence type="ECO:0000313" key="2">
    <source>
        <dbReference type="Proteomes" id="UP001186944"/>
    </source>
</evidence>
<dbReference type="Proteomes" id="UP001186944">
    <property type="component" value="Unassembled WGS sequence"/>
</dbReference>
<organism evidence="1 2">
    <name type="scientific">Pinctada imbricata</name>
    <name type="common">Atlantic pearl-oyster</name>
    <name type="synonym">Pinctada martensii</name>
    <dbReference type="NCBI Taxonomy" id="66713"/>
    <lineage>
        <taxon>Eukaryota</taxon>
        <taxon>Metazoa</taxon>
        <taxon>Spiralia</taxon>
        <taxon>Lophotrochozoa</taxon>
        <taxon>Mollusca</taxon>
        <taxon>Bivalvia</taxon>
        <taxon>Autobranchia</taxon>
        <taxon>Pteriomorphia</taxon>
        <taxon>Pterioida</taxon>
        <taxon>Pterioidea</taxon>
        <taxon>Pteriidae</taxon>
        <taxon>Pinctada</taxon>
    </lineage>
</organism>